<dbReference type="Proteomes" id="UP000516384">
    <property type="component" value="Chromosome"/>
</dbReference>
<dbReference type="EMBL" id="CP061172">
    <property type="protein sequence ID" value="QNR65514.1"/>
    <property type="molecule type" value="Genomic_DNA"/>
</dbReference>
<dbReference type="RefSeq" id="WP_190297404.1">
    <property type="nucleotide sequence ID" value="NZ_CP061172.1"/>
</dbReference>
<organism evidence="2 3">
    <name type="scientific">Paenibacillus peoriae</name>
    <dbReference type="NCBI Taxonomy" id="59893"/>
    <lineage>
        <taxon>Bacteria</taxon>
        <taxon>Bacillati</taxon>
        <taxon>Bacillota</taxon>
        <taxon>Bacilli</taxon>
        <taxon>Bacillales</taxon>
        <taxon>Paenibacillaceae</taxon>
        <taxon>Paenibacillus</taxon>
    </lineage>
</organism>
<evidence type="ECO:0008006" key="4">
    <source>
        <dbReference type="Google" id="ProtNLM"/>
    </source>
</evidence>
<name>A0A7H0Y356_9BACL</name>
<gene>
    <name evidence="2" type="ORF">IAQ67_16645</name>
</gene>
<keyword evidence="1" id="KW-0175">Coiled coil</keyword>
<accession>A0A7H0Y356</accession>
<sequence length="853" mass="99130">MSELQKPVYIPSVEGSDIYNYMFRNRELDFSYVGMIPSSLELNRLMSIGMKITKKKTNDKSMSSDIINVKFKQKVKSGKDIIKALTLKMDNLAEDKTNYIDRLEEFINEIESSIDSPKWSELSNEDLRTKLYTEGFVYNSVKYVVYKRSSAKSRIGQCLFIKEELYVPMITWSRMNLNFTTPSVSVDYPSLLAYESLVGSSLEDVINIDPKNILIITDVESKFTKTCNVIRTDVNGYLNSFTDNSEIKNSLFDGESLLDSQYFTDNKGMMLLRNHMFKSAAFNCDIQEYLKSQCPSHIDYNEWSLTNMFGLDILARDVHLIITPTSLKALKFSHLLGSDLDMWEHWKQIVLDNDCTFGVCKHEKKSKRGFDEYGNILQQTSYQMLNSLPITRDDIKRFSDFDKYIIEKLKNDDDYFIEFIKESANDINSNNMFVDLYYQNRDIVGTKIFRKFRTETINAHVNHIKRGKIRMHGDYLVMLGNPMEFLSHAIGKLDINNPSLKENEVHTTMFGLKEITGFRNPHTSPSNVLVAKNIFVKDIDKYFNLTDNIVCVNAIGFPLQDILSGCDYDSDTVLMIDNDDLLKISKKLFGKYRVCINQVESSKKKYQVCNYDMSLIDKELSKSQKYIGRTVNVGQLCMSTYWDRLNNGCSESELSELMKKIDVVTVLSGICIDLAKKMFEIDIKKEIDFVAKTKELKKEKPLFWKYVSQNKTVRTAQYECPMDFLFSEMDEIDKASHRKNADFKDTLVKHNLKAGDRKQQTKIIEYVDDMCMKINGVYNKALSDEERDESVDEILKYYKFYIDKLKVSQDTMYSLLLKISKHKKDKISSRMLNIIYKAQKDKFLMAFKKTPHF</sequence>
<feature type="coiled-coil region" evidence="1">
    <location>
        <begin position="82"/>
        <end position="109"/>
    </location>
</feature>
<evidence type="ECO:0000256" key="1">
    <source>
        <dbReference type="SAM" id="Coils"/>
    </source>
</evidence>
<evidence type="ECO:0000313" key="2">
    <source>
        <dbReference type="EMBL" id="QNR65514.1"/>
    </source>
</evidence>
<reference evidence="2 3" key="1">
    <citation type="submission" date="2020-09" db="EMBL/GenBank/DDBJ databases">
        <title>Characterization of Paenibacillus peoriae strain ZF390 with broad-spectrum antimicrobial activity as a potential biocontrol agent.</title>
        <authorList>
            <person name="Li L."/>
            <person name="Zhao Y."/>
            <person name="Li B."/>
            <person name="Xie X."/>
        </authorList>
    </citation>
    <scope>NUCLEOTIDE SEQUENCE [LARGE SCALE GENOMIC DNA]</scope>
    <source>
        <strain evidence="2 3">ZF390</strain>
    </source>
</reference>
<protein>
    <recommendedName>
        <fullName evidence="4">RNA-dependent RNA polymerase</fullName>
    </recommendedName>
</protein>
<proteinExistence type="predicted"/>
<dbReference type="AlphaFoldDB" id="A0A7H0Y356"/>
<evidence type="ECO:0000313" key="3">
    <source>
        <dbReference type="Proteomes" id="UP000516384"/>
    </source>
</evidence>